<reference evidence="3" key="3">
    <citation type="submission" date="2025-04" db="UniProtKB">
        <authorList>
            <consortium name="RefSeq"/>
        </authorList>
    </citation>
    <scope>IDENTIFICATION</scope>
    <source>
        <strain evidence="3">CBS 304.34</strain>
    </source>
</reference>
<proteinExistence type="predicted"/>
<dbReference type="EMBL" id="MU003707">
    <property type="protein sequence ID" value="KAF2806452.1"/>
    <property type="molecule type" value="Genomic_DNA"/>
</dbReference>
<accession>A0A6A6YCB9</accession>
<keyword evidence="2" id="KW-1185">Reference proteome</keyword>
<reference evidence="3" key="2">
    <citation type="submission" date="2020-04" db="EMBL/GenBank/DDBJ databases">
        <authorList>
            <consortium name="NCBI Genome Project"/>
        </authorList>
    </citation>
    <scope>NUCLEOTIDE SEQUENCE</scope>
    <source>
        <strain evidence="3">CBS 304.34</strain>
    </source>
</reference>
<name>A0A6A6YCB9_9PEZI</name>
<dbReference type="GeneID" id="54469956"/>
<dbReference type="AlphaFoldDB" id="A0A6A6YCB9"/>
<evidence type="ECO:0000313" key="2">
    <source>
        <dbReference type="Proteomes" id="UP000504636"/>
    </source>
</evidence>
<dbReference type="Proteomes" id="UP000504636">
    <property type="component" value="Unplaced"/>
</dbReference>
<dbReference type="RefSeq" id="XP_033573416.1">
    <property type="nucleotide sequence ID" value="XM_033729063.1"/>
</dbReference>
<gene>
    <name evidence="1 3" type="ORF">BDZ99DRAFT_95242</name>
</gene>
<reference evidence="1 3" key="1">
    <citation type="journal article" date="2020" name="Stud. Mycol.">
        <title>101 Dothideomycetes genomes: a test case for predicting lifestyles and emergence of pathogens.</title>
        <authorList>
            <person name="Haridas S."/>
            <person name="Albert R."/>
            <person name="Binder M."/>
            <person name="Bloem J."/>
            <person name="Labutti K."/>
            <person name="Salamov A."/>
            <person name="Andreopoulos B."/>
            <person name="Baker S."/>
            <person name="Barry K."/>
            <person name="Bills G."/>
            <person name="Bluhm B."/>
            <person name="Cannon C."/>
            <person name="Castanera R."/>
            <person name="Culley D."/>
            <person name="Daum C."/>
            <person name="Ezra D."/>
            <person name="Gonzalez J."/>
            <person name="Henrissat B."/>
            <person name="Kuo A."/>
            <person name="Liang C."/>
            <person name="Lipzen A."/>
            <person name="Lutzoni F."/>
            <person name="Magnuson J."/>
            <person name="Mondo S."/>
            <person name="Nolan M."/>
            <person name="Ohm R."/>
            <person name="Pangilinan J."/>
            <person name="Park H.-J."/>
            <person name="Ramirez L."/>
            <person name="Alfaro M."/>
            <person name="Sun H."/>
            <person name="Tritt A."/>
            <person name="Yoshinaga Y."/>
            <person name="Zwiers L.-H."/>
            <person name="Turgeon B."/>
            <person name="Goodwin S."/>
            <person name="Spatafora J."/>
            <person name="Crous P."/>
            <person name="Grigoriev I."/>
        </authorList>
    </citation>
    <scope>NUCLEOTIDE SEQUENCE</scope>
    <source>
        <strain evidence="1 3">CBS 304.34</strain>
    </source>
</reference>
<dbReference type="OrthoDB" id="3502879at2759"/>
<organism evidence="1">
    <name type="scientific">Mytilinidion resinicola</name>
    <dbReference type="NCBI Taxonomy" id="574789"/>
    <lineage>
        <taxon>Eukaryota</taxon>
        <taxon>Fungi</taxon>
        <taxon>Dikarya</taxon>
        <taxon>Ascomycota</taxon>
        <taxon>Pezizomycotina</taxon>
        <taxon>Dothideomycetes</taxon>
        <taxon>Pleosporomycetidae</taxon>
        <taxon>Mytilinidiales</taxon>
        <taxon>Mytilinidiaceae</taxon>
        <taxon>Mytilinidion</taxon>
    </lineage>
</organism>
<evidence type="ECO:0000313" key="1">
    <source>
        <dbReference type="EMBL" id="KAF2806452.1"/>
    </source>
</evidence>
<evidence type="ECO:0000313" key="3">
    <source>
        <dbReference type="RefSeq" id="XP_033573416.1"/>
    </source>
</evidence>
<protein>
    <submittedName>
        <fullName evidence="1 3">Uncharacterized protein</fullName>
    </submittedName>
</protein>
<sequence length="210" mass="24278">MGLAALYQESHNCDRLIGRPLKCMRSCLEVLRFSTPAHHLHDFCKSSIICTVECVRYLEHHLENYVMELSRVFFKKKNLRGNLDWWLPAFYSLCIQGFVRRALCHILNSEDYHKNIQRSISATQYLHIAVRLFIARSGLYDPLVPGSLDESLGADETTIHNYQAAQVAVNWSSWASHDIWNSGSFLRYLFEDKGGVLPTKDDTTVEKLRR</sequence>